<evidence type="ECO:0008006" key="4">
    <source>
        <dbReference type="Google" id="ProtNLM"/>
    </source>
</evidence>
<feature type="region of interest" description="Disordered" evidence="1">
    <location>
        <begin position="1"/>
        <end position="22"/>
    </location>
</feature>
<comment type="caution">
    <text evidence="2">The sequence shown here is derived from an EMBL/GenBank/DDBJ whole genome shotgun (WGS) entry which is preliminary data.</text>
</comment>
<evidence type="ECO:0000313" key="2">
    <source>
        <dbReference type="EMBL" id="GAA2463167.1"/>
    </source>
</evidence>
<gene>
    <name evidence="2" type="ORF">GCM10010405_54490</name>
</gene>
<proteinExistence type="predicted"/>
<protein>
    <recommendedName>
        <fullName evidence="4">Phage protein</fullName>
    </recommendedName>
</protein>
<organism evidence="2 3">
    <name type="scientific">Streptomyces macrosporus</name>
    <dbReference type="NCBI Taxonomy" id="44032"/>
    <lineage>
        <taxon>Bacteria</taxon>
        <taxon>Bacillati</taxon>
        <taxon>Actinomycetota</taxon>
        <taxon>Actinomycetes</taxon>
        <taxon>Kitasatosporales</taxon>
        <taxon>Streptomycetaceae</taxon>
        <taxon>Streptomyces</taxon>
    </lineage>
</organism>
<reference evidence="2 3" key="1">
    <citation type="journal article" date="2019" name="Int. J. Syst. Evol. Microbiol.">
        <title>The Global Catalogue of Microorganisms (GCM) 10K type strain sequencing project: providing services to taxonomists for standard genome sequencing and annotation.</title>
        <authorList>
            <consortium name="The Broad Institute Genomics Platform"/>
            <consortium name="The Broad Institute Genome Sequencing Center for Infectious Disease"/>
            <person name="Wu L."/>
            <person name="Ma J."/>
        </authorList>
    </citation>
    <scope>NUCLEOTIDE SEQUENCE [LARGE SCALE GENOMIC DNA]</scope>
    <source>
        <strain evidence="2 3">JCM 6305</strain>
    </source>
</reference>
<dbReference type="EMBL" id="BAAASZ010000042">
    <property type="protein sequence ID" value="GAA2463167.1"/>
    <property type="molecule type" value="Genomic_DNA"/>
</dbReference>
<evidence type="ECO:0000256" key="1">
    <source>
        <dbReference type="SAM" id="MobiDB-lite"/>
    </source>
</evidence>
<accession>A0ABN3KJG6</accession>
<dbReference type="Proteomes" id="UP001501638">
    <property type="component" value="Unassembled WGS sequence"/>
</dbReference>
<dbReference type="RefSeq" id="WP_344328229.1">
    <property type="nucleotide sequence ID" value="NZ_BAAASZ010000042.1"/>
</dbReference>
<keyword evidence="3" id="KW-1185">Reference proteome</keyword>
<sequence length="222" mass="24652">MNPSPPRPAADDVTSRPAPLPRPTVVPYIARWSAEQSLTPDVIATARGLAYPDETPYDRDHGGALWARTELKPGHGKPDFGGVHPQRQRRAMQRLLCQVCGHRADRTQGGVLWLVEDHRGDWKDWPEGLVTAHPPVCLPCARLAVVQCHHLLHVPWMALRVRGSAVEGVYGRPYHLQGHRLVRGEKAAVFYDHPAIRWIVASQLTRTLRGCTVVDLDSAPAP</sequence>
<name>A0ABN3KJG6_9ACTN</name>
<evidence type="ECO:0000313" key="3">
    <source>
        <dbReference type="Proteomes" id="UP001501638"/>
    </source>
</evidence>